<dbReference type="EMBL" id="JAIWYP010000011">
    <property type="protein sequence ID" value="KAH3735578.1"/>
    <property type="molecule type" value="Genomic_DNA"/>
</dbReference>
<reference evidence="2" key="1">
    <citation type="journal article" date="2019" name="bioRxiv">
        <title>The Genome of the Zebra Mussel, Dreissena polymorpha: A Resource for Invasive Species Research.</title>
        <authorList>
            <person name="McCartney M.A."/>
            <person name="Auch B."/>
            <person name="Kono T."/>
            <person name="Mallez S."/>
            <person name="Zhang Y."/>
            <person name="Obille A."/>
            <person name="Becker A."/>
            <person name="Abrahante J.E."/>
            <person name="Garbe J."/>
            <person name="Badalamenti J.P."/>
            <person name="Herman A."/>
            <person name="Mangelson H."/>
            <person name="Liachko I."/>
            <person name="Sullivan S."/>
            <person name="Sone E.D."/>
            <person name="Koren S."/>
            <person name="Silverstein K.A.T."/>
            <person name="Beckman K.B."/>
            <person name="Gohl D.M."/>
        </authorList>
    </citation>
    <scope>NUCLEOTIDE SEQUENCE</scope>
    <source>
        <strain evidence="2">Duluth1</strain>
        <tissue evidence="2">Whole animal</tissue>
    </source>
</reference>
<protein>
    <submittedName>
        <fullName evidence="2">Uncharacterized protein</fullName>
    </submittedName>
</protein>
<comment type="caution">
    <text evidence="2">The sequence shown here is derived from an EMBL/GenBank/DDBJ whole genome shotgun (WGS) entry which is preliminary data.</text>
</comment>
<dbReference type="AlphaFoldDB" id="A0A9D4HWS0"/>
<dbReference type="Proteomes" id="UP000828390">
    <property type="component" value="Unassembled WGS sequence"/>
</dbReference>
<feature type="region of interest" description="Disordered" evidence="1">
    <location>
        <begin position="42"/>
        <end position="63"/>
    </location>
</feature>
<name>A0A9D4HWS0_DREPO</name>
<feature type="compositionally biased region" description="Polar residues" evidence="1">
    <location>
        <begin position="42"/>
        <end position="62"/>
    </location>
</feature>
<reference evidence="2" key="2">
    <citation type="submission" date="2020-11" db="EMBL/GenBank/DDBJ databases">
        <authorList>
            <person name="McCartney M.A."/>
            <person name="Auch B."/>
            <person name="Kono T."/>
            <person name="Mallez S."/>
            <person name="Becker A."/>
            <person name="Gohl D.M."/>
            <person name="Silverstein K.A.T."/>
            <person name="Koren S."/>
            <person name="Bechman K.B."/>
            <person name="Herman A."/>
            <person name="Abrahante J.E."/>
            <person name="Garbe J."/>
        </authorList>
    </citation>
    <scope>NUCLEOTIDE SEQUENCE</scope>
    <source>
        <strain evidence="2">Duluth1</strain>
        <tissue evidence="2">Whole animal</tissue>
    </source>
</reference>
<evidence type="ECO:0000313" key="2">
    <source>
        <dbReference type="EMBL" id="KAH3735578.1"/>
    </source>
</evidence>
<proteinExistence type="predicted"/>
<evidence type="ECO:0000313" key="3">
    <source>
        <dbReference type="Proteomes" id="UP000828390"/>
    </source>
</evidence>
<accession>A0A9D4HWS0</accession>
<keyword evidence="3" id="KW-1185">Reference proteome</keyword>
<sequence>MADTDELTLQQEESENLVPRLDLLELIPRASANFHQSCLQRPVPSSQATGARHNTINHSNGGFRTPFMTKKLMQKWTTKPYVTLWQTGPGSCSKRSDGIEVTDTIWVSFSSD</sequence>
<organism evidence="2 3">
    <name type="scientific">Dreissena polymorpha</name>
    <name type="common">Zebra mussel</name>
    <name type="synonym">Mytilus polymorpha</name>
    <dbReference type="NCBI Taxonomy" id="45954"/>
    <lineage>
        <taxon>Eukaryota</taxon>
        <taxon>Metazoa</taxon>
        <taxon>Spiralia</taxon>
        <taxon>Lophotrochozoa</taxon>
        <taxon>Mollusca</taxon>
        <taxon>Bivalvia</taxon>
        <taxon>Autobranchia</taxon>
        <taxon>Heteroconchia</taxon>
        <taxon>Euheterodonta</taxon>
        <taxon>Imparidentia</taxon>
        <taxon>Neoheterodontei</taxon>
        <taxon>Myida</taxon>
        <taxon>Dreissenoidea</taxon>
        <taxon>Dreissenidae</taxon>
        <taxon>Dreissena</taxon>
    </lineage>
</organism>
<gene>
    <name evidence="2" type="ORF">DPMN_042114</name>
</gene>
<evidence type="ECO:0000256" key="1">
    <source>
        <dbReference type="SAM" id="MobiDB-lite"/>
    </source>
</evidence>